<evidence type="ECO:0000313" key="8">
    <source>
        <dbReference type="EMBL" id="QHT30782.1"/>
    </source>
</evidence>
<feature type="domain" description="ERV/ALR sulfhydryl oxidase" evidence="7">
    <location>
        <begin position="1"/>
        <end position="89"/>
    </location>
</feature>
<keyword evidence="5" id="KW-0560">Oxidoreductase</keyword>
<dbReference type="EMBL" id="MN738912">
    <property type="protein sequence ID" value="QHT30782.1"/>
    <property type="molecule type" value="Genomic_DNA"/>
</dbReference>
<evidence type="ECO:0000256" key="6">
    <source>
        <dbReference type="ARBA" id="ARBA00023157"/>
    </source>
</evidence>
<dbReference type="InterPro" id="IPR017905">
    <property type="entry name" value="ERV/ALR_sulphydryl_oxidase"/>
</dbReference>
<keyword evidence="3" id="KW-0285">Flavoprotein</keyword>
<protein>
    <recommendedName>
        <fullName evidence="2">thiol oxidase</fullName>
        <ecNumber evidence="2">1.8.3.2</ecNumber>
    </recommendedName>
</protein>
<proteinExistence type="predicted"/>
<accession>A0A6C0EPZ1</accession>
<dbReference type="Pfam" id="PF04777">
    <property type="entry name" value="Evr1_Alr"/>
    <property type="match status" value="1"/>
</dbReference>
<sequence>MGIDTRFWGPSGWDLFHRIAFHSNNPHKVLANIAEVLPCKFCRNSTRRFVKELPYNKNDPAKWLYEIHNMVNHKLRIQHSRDPKVIDPGSNPSFEEVKKRFSSRLLNEVVGQEFLLSIAVNFTPTLRRIEIQNRFLHNLAEAYPLFKQFYSKPDFENYAEWMNGFTQISISHVKSYESKCKHTKTCRKPKGGGRRISRRYTRKDLKKI</sequence>
<dbReference type="GO" id="GO:0016972">
    <property type="term" value="F:thiol oxidase activity"/>
    <property type="evidence" value="ECO:0007669"/>
    <property type="project" value="UniProtKB-EC"/>
</dbReference>
<dbReference type="Gene3D" id="1.20.120.310">
    <property type="entry name" value="ERV/ALR sulfhydryl oxidase domain"/>
    <property type="match status" value="1"/>
</dbReference>
<reference evidence="8" key="1">
    <citation type="journal article" date="2020" name="Nature">
        <title>Giant virus diversity and host interactions through global metagenomics.</title>
        <authorList>
            <person name="Schulz F."/>
            <person name="Roux S."/>
            <person name="Paez-Espino D."/>
            <person name="Jungbluth S."/>
            <person name="Walsh D.A."/>
            <person name="Denef V.J."/>
            <person name="McMahon K.D."/>
            <person name="Konstantinidis K.T."/>
            <person name="Eloe-Fadrosh E.A."/>
            <person name="Kyrpides N.C."/>
            <person name="Woyke T."/>
        </authorList>
    </citation>
    <scope>NUCLEOTIDE SEQUENCE</scope>
    <source>
        <strain evidence="8">GVMAG-M-3300009151-50</strain>
    </source>
</reference>
<evidence type="ECO:0000256" key="1">
    <source>
        <dbReference type="ARBA" id="ARBA00001974"/>
    </source>
</evidence>
<dbReference type="EC" id="1.8.3.2" evidence="2"/>
<evidence type="ECO:0000256" key="4">
    <source>
        <dbReference type="ARBA" id="ARBA00022827"/>
    </source>
</evidence>
<name>A0A6C0EPZ1_9ZZZZ</name>
<evidence type="ECO:0000259" key="7">
    <source>
        <dbReference type="PROSITE" id="PS51324"/>
    </source>
</evidence>
<dbReference type="InterPro" id="IPR036774">
    <property type="entry name" value="ERV/ALR_sulphydryl_oxid_sf"/>
</dbReference>
<comment type="cofactor">
    <cofactor evidence="1">
        <name>FAD</name>
        <dbReference type="ChEBI" id="CHEBI:57692"/>
    </cofactor>
</comment>
<keyword evidence="6" id="KW-1015">Disulfide bond</keyword>
<evidence type="ECO:0000256" key="2">
    <source>
        <dbReference type="ARBA" id="ARBA00012512"/>
    </source>
</evidence>
<evidence type="ECO:0000256" key="3">
    <source>
        <dbReference type="ARBA" id="ARBA00022630"/>
    </source>
</evidence>
<evidence type="ECO:0000256" key="5">
    <source>
        <dbReference type="ARBA" id="ARBA00023002"/>
    </source>
</evidence>
<dbReference type="PROSITE" id="PS51324">
    <property type="entry name" value="ERV_ALR"/>
    <property type="match status" value="1"/>
</dbReference>
<organism evidence="8">
    <name type="scientific">viral metagenome</name>
    <dbReference type="NCBI Taxonomy" id="1070528"/>
    <lineage>
        <taxon>unclassified sequences</taxon>
        <taxon>metagenomes</taxon>
        <taxon>organismal metagenomes</taxon>
    </lineage>
</organism>
<dbReference type="SUPFAM" id="SSF69000">
    <property type="entry name" value="FAD-dependent thiol oxidase"/>
    <property type="match status" value="1"/>
</dbReference>
<keyword evidence="4" id="KW-0274">FAD</keyword>
<dbReference type="AlphaFoldDB" id="A0A6C0EPZ1"/>